<protein>
    <submittedName>
        <fullName evidence="2">Uncharacterized protein</fullName>
    </submittedName>
</protein>
<feature type="compositionally biased region" description="Low complexity" evidence="1">
    <location>
        <begin position="1"/>
        <end position="16"/>
    </location>
</feature>
<feature type="compositionally biased region" description="Low complexity" evidence="1">
    <location>
        <begin position="67"/>
        <end position="78"/>
    </location>
</feature>
<feature type="region of interest" description="Disordered" evidence="1">
    <location>
        <begin position="57"/>
        <end position="81"/>
    </location>
</feature>
<dbReference type="PANTHER" id="PTHR46284">
    <property type="entry name" value="PROTEIN KINESIN LIGHT CHAIN-RELATED 3"/>
    <property type="match status" value="1"/>
</dbReference>
<organism evidence="2 3">
    <name type="scientific">Panicum miliaceum</name>
    <name type="common">Proso millet</name>
    <name type="synonym">Broomcorn millet</name>
    <dbReference type="NCBI Taxonomy" id="4540"/>
    <lineage>
        <taxon>Eukaryota</taxon>
        <taxon>Viridiplantae</taxon>
        <taxon>Streptophyta</taxon>
        <taxon>Embryophyta</taxon>
        <taxon>Tracheophyta</taxon>
        <taxon>Spermatophyta</taxon>
        <taxon>Magnoliopsida</taxon>
        <taxon>Liliopsida</taxon>
        <taxon>Poales</taxon>
        <taxon>Poaceae</taxon>
        <taxon>PACMAD clade</taxon>
        <taxon>Panicoideae</taxon>
        <taxon>Panicodae</taxon>
        <taxon>Paniceae</taxon>
        <taxon>Panicinae</taxon>
        <taxon>Panicum</taxon>
        <taxon>Panicum sect. Panicum</taxon>
    </lineage>
</organism>
<dbReference type="Proteomes" id="UP000275267">
    <property type="component" value="Unassembled WGS sequence"/>
</dbReference>
<dbReference type="PANTHER" id="PTHR46284:SF9">
    <property type="entry name" value="OS02G0109800 PROTEIN"/>
    <property type="match status" value="1"/>
</dbReference>
<proteinExistence type="predicted"/>
<reference evidence="3" key="1">
    <citation type="journal article" date="2019" name="Nat. Commun.">
        <title>The genome of broomcorn millet.</title>
        <authorList>
            <person name="Zou C."/>
            <person name="Miki D."/>
            <person name="Li D."/>
            <person name="Tang Q."/>
            <person name="Xiao L."/>
            <person name="Rajput S."/>
            <person name="Deng P."/>
            <person name="Jia W."/>
            <person name="Huang R."/>
            <person name="Zhang M."/>
            <person name="Sun Y."/>
            <person name="Hu J."/>
            <person name="Fu X."/>
            <person name="Schnable P.S."/>
            <person name="Li F."/>
            <person name="Zhang H."/>
            <person name="Feng B."/>
            <person name="Zhu X."/>
            <person name="Liu R."/>
            <person name="Schnable J.C."/>
            <person name="Zhu J.-K."/>
            <person name="Zhang H."/>
        </authorList>
    </citation>
    <scope>NUCLEOTIDE SEQUENCE [LARGE SCALE GENOMIC DNA]</scope>
</reference>
<gene>
    <name evidence="2" type="ORF">C2845_PM06G07220</name>
</gene>
<evidence type="ECO:0000313" key="2">
    <source>
        <dbReference type="EMBL" id="RLM99939.1"/>
    </source>
</evidence>
<dbReference type="STRING" id="4540.A0A3L6RAT1"/>
<evidence type="ECO:0000313" key="3">
    <source>
        <dbReference type="Proteomes" id="UP000275267"/>
    </source>
</evidence>
<dbReference type="EMBL" id="PQIB02000009">
    <property type="protein sequence ID" value="RLM99939.1"/>
    <property type="molecule type" value="Genomic_DNA"/>
</dbReference>
<evidence type="ECO:0000256" key="1">
    <source>
        <dbReference type="SAM" id="MobiDB-lite"/>
    </source>
</evidence>
<name>A0A3L6RAT1_PANMI</name>
<comment type="caution">
    <text evidence="2">The sequence shown here is derived from an EMBL/GenBank/DDBJ whole genome shotgun (WGS) entry which is preliminary data.</text>
</comment>
<sequence length="171" mass="17215">MAPAAAQRRSGACAAGKEAVEDEEGLLTAAGRGGMGRRAAKQARTAAEAAKAAASLGEASADPKIPASSAASLATPAAARRRIPGQALRQASVAASREGGGHAHARARHGEGAELELAMSLHVAVAIHCSLGRHADAILVLERAVACYGKGLEIQTVVLGDRDPRVAETCT</sequence>
<accession>A0A3L6RAT1</accession>
<feature type="region of interest" description="Disordered" evidence="1">
    <location>
        <begin position="1"/>
        <end position="21"/>
    </location>
</feature>
<keyword evidence="3" id="KW-1185">Reference proteome</keyword>
<dbReference type="AlphaFoldDB" id="A0A3L6RAT1"/>